<evidence type="ECO:0000256" key="1">
    <source>
        <dbReference type="SAM" id="Phobius"/>
    </source>
</evidence>
<evidence type="ECO:0000313" key="2">
    <source>
        <dbReference type="EMBL" id="GAA5095648.1"/>
    </source>
</evidence>
<organism evidence="2 3">
    <name type="scientific">Wohlfahrtiimonas larvae</name>
    <dbReference type="NCBI Taxonomy" id="1157986"/>
    <lineage>
        <taxon>Bacteria</taxon>
        <taxon>Pseudomonadati</taxon>
        <taxon>Pseudomonadota</taxon>
        <taxon>Gammaproteobacteria</taxon>
        <taxon>Cardiobacteriales</taxon>
        <taxon>Ignatzschineriaceae</taxon>
        <taxon>Wohlfahrtiimonas</taxon>
    </lineage>
</organism>
<comment type="caution">
    <text evidence="2">The sequence shown here is derived from an EMBL/GenBank/DDBJ whole genome shotgun (WGS) entry which is preliminary data.</text>
</comment>
<keyword evidence="1" id="KW-0472">Membrane</keyword>
<keyword evidence="1" id="KW-0812">Transmembrane</keyword>
<dbReference type="RefSeq" id="WP_345667063.1">
    <property type="nucleotide sequence ID" value="NZ_BAABKE010000002.1"/>
</dbReference>
<feature type="transmembrane region" description="Helical" evidence="1">
    <location>
        <begin position="92"/>
        <end position="114"/>
    </location>
</feature>
<evidence type="ECO:0000313" key="3">
    <source>
        <dbReference type="Proteomes" id="UP001500631"/>
    </source>
</evidence>
<gene>
    <name evidence="2" type="ORF">GCM10023338_05220</name>
</gene>
<proteinExistence type="predicted"/>
<keyword evidence="3" id="KW-1185">Reference proteome</keyword>
<sequence>MNDPSALQVLAELDQVIQTLTLKKFMLYAFIVSLCLFFLYLAYKEIHNLFINEKDKENLYFKGSISVGLYLYLISQTLIVYFVGWNLESFNILIRIATLLFGIIVLMVAYLNFIRKTGIEIRGMFYINHTQNKLDKIILQNTKDKTVSVLSIDLMLADQTRIRLVNRWNNPLSLASFHIENIILDPDVQYQNNYIIDIKKLSGSKLICITELGDITVNRFDVKALLKEDECILPIIK</sequence>
<protein>
    <submittedName>
        <fullName evidence="2">Uncharacterized protein</fullName>
    </submittedName>
</protein>
<reference evidence="3" key="1">
    <citation type="journal article" date="2019" name="Int. J. Syst. Evol. Microbiol.">
        <title>The Global Catalogue of Microorganisms (GCM) 10K type strain sequencing project: providing services to taxonomists for standard genome sequencing and annotation.</title>
        <authorList>
            <consortium name="The Broad Institute Genomics Platform"/>
            <consortium name="The Broad Institute Genome Sequencing Center for Infectious Disease"/>
            <person name="Wu L."/>
            <person name="Ma J."/>
        </authorList>
    </citation>
    <scope>NUCLEOTIDE SEQUENCE [LARGE SCALE GENOMIC DNA]</scope>
    <source>
        <strain evidence="3">JCM 18424</strain>
    </source>
</reference>
<accession>A0ABP9MEP4</accession>
<name>A0ABP9MEP4_9GAMM</name>
<feature type="transmembrane region" description="Helical" evidence="1">
    <location>
        <begin position="25"/>
        <end position="43"/>
    </location>
</feature>
<keyword evidence="1" id="KW-1133">Transmembrane helix</keyword>
<dbReference type="EMBL" id="BAABKE010000002">
    <property type="protein sequence ID" value="GAA5095648.1"/>
    <property type="molecule type" value="Genomic_DNA"/>
</dbReference>
<feature type="transmembrane region" description="Helical" evidence="1">
    <location>
        <begin position="64"/>
        <end position="86"/>
    </location>
</feature>
<dbReference type="Proteomes" id="UP001500631">
    <property type="component" value="Unassembled WGS sequence"/>
</dbReference>